<evidence type="ECO:0000313" key="10">
    <source>
        <dbReference type="EMBL" id="KAB8339127.1"/>
    </source>
</evidence>
<feature type="repeat" description="WD" evidence="7">
    <location>
        <begin position="350"/>
        <end position="381"/>
    </location>
</feature>
<dbReference type="SUPFAM" id="SSF50978">
    <property type="entry name" value="WD40 repeat-like"/>
    <property type="match status" value="1"/>
</dbReference>
<comment type="similarity">
    <text evidence="6">Belongs to the WD repeat BOP1/ERB1 family.</text>
</comment>
<feature type="repeat" description="WD" evidence="7">
    <location>
        <begin position="690"/>
        <end position="716"/>
    </location>
</feature>
<comment type="subcellular location">
    <subcellularLocation>
        <location evidence="6">Nucleus</location>
        <location evidence="6">Nucleolus</location>
    </subcellularLocation>
    <subcellularLocation>
        <location evidence="6">Nucleus</location>
        <location evidence="6">Nucleoplasm</location>
    </subcellularLocation>
</comment>
<dbReference type="GO" id="GO:0070545">
    <property type="term" value="C:PeBoW complex"/>
    <property type="evidence" value="ECO:0007669"/>
    <property type="project" value="TreeGrafter"/>
</dbReference>
<evidence type="ECO:0000256" key="5">
    <source>
        <dbReference type="ARBA" id="ARBA00023242"/>
    </source>
</evidence>
<dbReference type="InterPro" id="IPR015943">
    <property type="entry name" value="WD40/YVTN_repeat-like_dom_sf"/>
</dbReference>
<evidence type="ECO:0000313" key="11">
    <source>
        <dbReference type="Proteomes" id="UP000327013"/>
    </source>
</evidence>
<dbReference type="PANTHER" id="PTHR17605">
    <property type="entry name" value="RIBOSOME BIOGENESIS PROTEIN BOP1 BLOCK OF PROLIFERATION 1 PROTEIN"/>
    <property type="match status" value="1"/>
</dbReference>
<evidence type="ECO:0000256" key="7">
    <source>
        <dbReference type="PROSITE-ProRule" id="PRU00221"/>
    </source>
</evidence>
<dbReference type="GO" id="GO:0000463">
    <property type="term" value="P:maturation of LSU-rRNA from tricistronic rRNA transcript (SSU-rRNA, 5.8S rRNA, LSU-rRNA)"/>
    <property type="evidence" value="ECO:0007669"/>
    <property type="project" value="UniProtKB-UniRule"/>
</dbReference>
<feature type="compositionally biased region" description="Polar residues" evidence="8">
    <location>
        <begin position="24"/>
        <end position="33"/>
    </location>
</feature>
<dbReference type="Proteomes" id="UP000327013">
    <property type="component" value="Unassembled WGS sequence"/>
</dbReference>
<dbReference type="GO" id="GO:0043021">
    <property type="term" value="F:ribonucleoprotein complex binding"/>
    <property type="evidence" value="ECO:0007669"/>
    <property type="project" value="UniProtKB-UniRule"/>
</dbReference>
<dbReference type="GO" id="GO:0005654">
    <property type="term" value="C:nucleoplasm"/>
    <property type="evidence" value="ECO:0007669"/>
    <property type="project" value="UniProtKB-SubCell"/>
</dbReference>
<dbReference type="Pfam" id="PF00400">
    <property type="entry name" value="WD40"/>
    <property type="match status" value="2"/>
</dbReference>
<dbReference type="Gene3D" id="2.130.10.10">
    <property type="entry name" value="YVTN repeat-like/Quinoprotein amine dehydrogenase"/>
    <property type="match status" value="1"/>
</dbReference>
<comment type="caution">
    <text evidence="10">The sequence shown here is derived from an EMBL/GenBank/DDBJ whole genome shotgun (WGS) entry which is preliminary data.</text>
</comment>
<keyword evidence="5 6" id="KW-0539">Nucleus</keyword>
<sequence>MVEAHGIRHTRRAASQTSAIQETLCSVASSRSTPEPGAPFEVTEDANGNPRYIYKDIDPVYDSDDSDAPNPGNTIGDIPLSFYDSYPHIGYDINGRKIMRPAKGAALDALLDSIEVPKGWTGLTDPATGKPLQLTEEELDVLKRLTRNEAPEDGYDPYPDMVEYFSGKLEQMPLSAAPEPKRRFIPSKHEAKRVMKIVKAIREGRIQPYRPPEDIEDEDFDVKRYDIWHDETPRADHVMNIPAPKLPPPGYEESYHPPPEYIPDEAELKAWLEQDEEDRERDFLPRDHGALRKTPGYERFVKDRFERSLDLYLAPRVRRSKLNIDPESLLPKLPSPEELRPFPSHVDAILRGHQGRVRSLAFHPRGEYIASGGDDGTVRVWYTPSGYQLWQARISDQDPVSAVQWRPGTDALVLSCAAGENVFLIAPKLPIFSPFSTLDDQVDPITASRDLLNAGWQARSSSPTPNASNGLTGATTKEATATWARPPLKLQAQGVLIQLTLKTAVKVISWHRRGDYFATVSPAGQSNSVAIHTLSKHMTQLPFRRLKGLAQSCQFHPTRPIFFVATQRMIRSYDLSRQELLKTLQPGARWISSFDVHPGGDNLIVGSYDKRLLWMDLDLSTRPYKTLRYHPRAIRAVRFHHGGYPLFADASDDGSLQIFHGKVVGDLMENASIVPLKVLRGHKVEGGLGVLDVDWHPQEPWCASAGADGTVRVWIP</sequence>
<dbReference type="OrthoDB" id="5571054at2759"/>
<dbReference type="HAMAP" id="MF_03027">
    <property type="entry name" value="BOP1"/>
    <property type="match status" value="1"/>
</dbReference>
<dbReference type="SMART" id="SM01035">
    <property type="entry name" value="BOP1NT"/>
    <property type="match status" value="1"/>
</dbReference>
<keyword evidence="2 6" id="KW-0698">rRNA processing</keyword>
<dbReference type="Pfam" id="PF08145">
    <property type="entry name" value="BOP1NT"/>
    <property type="match status" value="1"/>
</dbReference>
<dbReference type="FunFam" id="2.130.10.10:FF:000061">
    <property type="entry name" value="Ribosome biogenesis protein BOP1 homolog"/>
    <property type="match status" value="1"/>
</dbReference>
<reference evidence="10 11" key="1">
    <citation type="submission" date="2019-06" db="EMBL/GenBank/DDBJ databases">
        <title>A chromosomal-level reference genome of Carpinus fangiana (Coryloideae, Betulaceae).</title>
        <authorList>
            <person name="Yang X."/>
            <person name="Wang Z."/>
            <person name="Zhang L."/>
            <person name="Hao G."/>
            <person name="Liu J."/>
            <person name="Yang Y."/>
        </authorList>
    </citation>
    <scope>NUCLEOTIDE SEQUENCE [LARGE SCALE GENOMIC DNA]</scope>
    <source>
        <strain evidence="10">Cfa_2016G</strain>
        <tissue evidence="10">Leaf</tissue>
    </source>
</reference>
<dbReference type="SMART" id="SM00320">
    <property type="entry name" value="WD40"/>
    <property type="match status" value="6"/>
</dbReference>
<dbReference type="PROSITE" id="PS50082">
    <property type="entry name" value="WD_REPEATS_2"/>
    <property type="match status" value="2"/>
</dbReference>
<feature type="region of interest" description="Disordered" evidence="8">
    <location>
        <begin position="24"/>
        <end position="51"/>
    </location>
</feature>
<keyword evidence="4" id="KW-0677">Repeat</keyword>
<dbReference type="AlphaFoldDB" id="A0A5N6KRI0"/>
<keyword evidence="3 7" id="KW-0853">WD repeat</keyword>
<comment type="function">
    <text evidence="6">Required for maturation of ribosomal RNAs and formation of the large ribosomal subunit.</text>
</comment>
<evidence type="ECO:0000256" key="6">
    <source>
        <dbReference type="HAMAP-Rule" id="MF_03027"/>
    </source>
</evidence>
<keyword evidence="11" id="KW-1185">Reference proteome</keyword>
<dbReference type="InterPro" id="IPR012953">
    <property type="entry name" value="BOP1_N_dom"/>
</dbReference>
<dbReference type="PANTHER" id="PTHR17605:SF0">
    <property type="entry name" value="RIBOSOME BIOGENESIS PROTEIN BOP1"/>
    <property type="match status" value="1"/>
</dbReference>
<evidence type="ECO:0000259" key="9">
    <source>
        <dbReference type="SMART" id="SM01035"/>
    </source>
</evidence>
<evidence type="ECO:0000256" key="8">
    <source>
        <dbReference type="SAM" id="MobiDB-lite"/>
    </source>
</evidence>
<dbReference type="GO" id="GO:0030687">
    <property type="term" value="C:preribosome, large subunit precursor"/>
    <property type="evidence" value="ECO:0007669"/>
    <property type="project" value="UniProtKB-UniRule"/>
</dbReference>
<evidence type="ECO:0000256" key="1">
    <source>
        <dbReference type="ARBA" id="ARBA00022517"/>
    </source>
</evidence>
<evidence type="ECO:0000256" key="2">
    <source>
        <dbReference type="ARBA" id="ARBA00022552"/>
    </source>
</evidence>
<evidence type="ECO:0000256" key="4">
    <source>
        <dbReference type="ARBA" id="ARBA00022737"/>
    </source>
</evidence>
<dbReference type="PROSITE" id="PS50294">
    <property type="entry name" value="WD_REPEATS_REGION"/>
    <property type="match status" value="1"/>
</dbReference>
<gene>
    <name evidence="10" type="ORF">FH972_022063</name>
</gene>
<dbReference type="InterPro" id="IPR036322">
    <property type="entry name" value="WD40_repeat_dom_sf"/>
</dbReference>
<evidence type="ECO:0000256" key="3">
    <source>
        <dbReference type="ARBA" id="ARBA00022574"/>
    </source>
</evidence>
<name>A0A5N6KRI0_9ROSI</name>
<dbReference type="EMBL" id="VIBQ01000010">
    <property type="protein sequence ID" value="KAB8339127.1"/>
    <property type="molecule type" value="Genomic_DNA"/>
</dbReference>
<dbReference type="GO" id="GO:0000466">
    <property type="term" value="P:maturation of 5.8S rRNA from tricistronic rRNA transcript (SSU-rRNA, 5.8S rRNA, LSU-rRNA)"/>
    <property type="evidence" value="ECO:0007669"/>
    <property type="project" value="UniProtKB-UniRule"/>
</dbReference>
<proteinExistence type="inferred from homology"/>
<dbReference type="InterPro" id="IPR001680">
    <property type="entry name" value="WD40_rpt"/>
</dbReference>
<keyword evidence="1 6" id="KW-0690">Ribosome biogenesis</keyword>
<dbReference type="InterPro" id="IPR028598">
    <property type="entry name" value="BOP1/Erb1"/>
</dbReference>
<protein>
    <recommendedName>
        <fullName evidence="6">Ribosome biogenesis protein BOP1 homolog</fullName>
    </recommendedName>
</protein>
<feature type="domain" description="BOP1 N-terminal" evidence="9">
    <location>
        <begin position="83"/>
        <end position="343"/>
    </location>
</feature>
<organism evidence="10 11">
    <name type="scientific">Carpinus fangiana</name>
    <dbReference type="NCBI Taxonomy" id="176857"/>
    <lineage>
        <taxon>Eukaryota</taxon>
        <taxon>Viridiplantae</taxon>
        <taxon>Streptophyta</taxon>
        <taxon>Embryophyta</taxon>
        <taxon>Tracheophyta</taxon>
        <taxon>Spermatophyta</taxon>
        <taxon>Magnoliopsida</taxon>
        <taxon>eudicotyledons</taxon>
        <taxon>Gunneridae</taxon>
        <taxon>Pentapetalae</taxon>
        <taxon>rosids</taxon>
        <taxon>fabids</taxon>
        <taxon>Fagales</taxon>
        <taxon>Betulaceae</taxon>
        <taxon>Carpinus</taxon>
    </lineage>
</organism>
<accession>A0A5N6KRI0</accession>